<accession>A0A6C0E5X4</accession>
<protein>
    <recommendedName>
        <fullName evidence="2">Ankyrin repeat protein</fullName>
    </recommendedName>
</protein>
<dbReference type="AlphaFoldDB" id="A0A6C0E5X4"/>
<dbReference type="EMBL" id="MN739746">
    <property type="protein sequence ID" value="QHT24577.1"/>
    <property type="molecule type" value="Genomic_DNA"/>
</dbReference>
<name>A0A6C0E5X4_9ZZZZ</name>
<organism evidence="1">
    <name type="scientific">viral metagenome</name>
    <dbReference type="NCBI Taxonomy" id="1070528"/>
    <lineage>
        <taxon>unclassified sequences</taxon>
        <taxon>metagenomes</taxon>
        <taxon>organismal metagenomes</taxon>
    </lineage>
</organism>
<evidence type="ECO:0008006" key="2">
    <source>
        <dbReference type="Google" id="ProtNLM"/>
    </source>
</evidence>
<proteinExistence type="predicted"/>
<reference evidence="1" key="1">
    <citation type="journal article" date="2020" name="Nature">
        <title>Giant virus diversity and host interactions through global metagenomics.</title>
        <authorList>
            <person name="Schulz F."/>
            <person name="Roux S."/>
            <person name="Paez-Espino D."/>
            <person name="Jungbluth S."/>
            <person name="Walsh D.A."/>
            <person name="Denef V.J."/>
            <person name="McMahon K.D."/>
            <person name="Konstantinidis K.T."/>
            <person name="Eloe-Fadrosh E.A."/>
            <person name="Kyrpides N.C."/>
            <person name="Woyke T."/>
        </authorList>
    </citation>
    <scope>NUCLEOTIDE SEQUENCE</scope>
    <source>
        <strain evidence="1">GVMAG-M-3300023179-150</strain>
    </source>
</reference>
<sequence length="272" mass="32107">MYILLTNEIGKFSNISVGSTYQHLILSKTGLNKSDTTQFNDFTASHGLFGNMIPLTNMRYRDYHIKPYWIRIVTIPNNTRNQYHNWYASWSPTINYNKCILSEKYQLYSIRAIKKFNLEITDDYIIEVCNQNKIDILEWLKNNKLDILLKYDTYKLDDASYNGNIDVLTWWKNSGLPLKYSERALTSASRNNNINVLAWWKNSELPLKYSEEVLVHASVCNRIEVLTWWKESGLPLKYDQFTLCTINEHGHIDVLKWWIESGLLCKYIFIAF</sequence>
<dbReference type="SUPFAM" id="SSF140860">
    <property type="entry name" value="Pseudo ankyrin repeat-like"/>
    <property type="match status" value="1"/>
</dbReference>
<evidence type="ECO:0000313" key="1">
    <source>
        <dbReference type="EMBL" id="QHT24577.1"/>
    </source>
</evidence>